<comment type="caution">
    <text evidence="2">The sequence shown here is derived from an EMBL/GenBank/DDBJ whole genome shotgun (WGS) entry which is preliminary data.</text>
</comment>
<dbReference type="Proteomes" id="UP000826656">
    <property type="component" value="Unassembled WGS sequence"/>
</dbReference>
<evidence type="ECO:0000256" key="1">
    <source>
        <dbReference type="SAM" id="MobiDB-lite"/>
    </source>
</evidence>
<proteinExistence type="predicted"/>
<feature type="region of interest" description="Disordered" evidence="1">
    <location>
        <begin position="468"/>
        <end position="535"/>
    </location>
</feature>
<evidence type="ECO:0000313" key="3">
    <source>
        <dbReference type="Proteomes" id="UP000826656"/>
    </source>
</evidence>
<protein>
    <recommendedName>
        <fullName evidence="4">NB-ARC domain containing protein</fullName>
    </recommendedName>
</protein>
<evidence type="ECO:0000313" key="2">
    <source>
        <dbReference type="EMBL" id="KAH0740877.1"/>
    </source>
</evidence>
<name>A0ABQ7U1R5_SOLTU</name>
<feature type="compositionally biased region" description="Basic residues" evidence="1">
    <location>
        <begin position="481"/>
        <end position="493"/>
    </location>
</feature>
<reference evidence="2 3" key="1">
    <citation type="journal article" date="2021" name="bioRxiv">
        <title>Chromosome-scale and haplotype-resolved genome assembly of a tetraploid potato cultivar.</title>
        <authorList>
            <person name="Sun H."/>
            <person name="Jiao W.-B."/>
            <person name="Krause K."/>
            <person name="Campoy J.A."/>
            <person name="Goel M."/>
            <person name="Folz-Donahue K."/>
            <person name="Kukat C."/>
            <person name="Huettel B."/>
            <person name="Schneeberger K."/>
        </authorList>
    </citation>
    <scope>NUCLEOTIDE SEQUENCE [LARGE SCALE GENOMIC DNA]</scope>
    <source>
        <strain evidence="2">SolTubOtavaFocal</strain>
        <tissue evidence="2">Leaves</tissue>
    </source>
</reference>
<organism evidence="2 3">
    <name type="scientific">Solanum tuberosum</name>
    <name type="common">Potato</name>
    <dbReference type="NCBI Taxonomy" id="4113"/>
    <lineage>
        <taxon>Eukaryota</taxon>
        <taxon>Viridiplantae</taxon>
        <taxon>Streptophyta</taxon>
        <taxon>Embryophyta</taxon>
        <taxon>Tracheophyta</taxon>
        <taxon>Spermatophyta</taxon>
        <taxon>Magnoliopsida</taxon>
        <taxon>eudicotyledons</taxon>
        <taxon>Gunneridae</taxon>
        <taxon>Pentapetalae</taxon>
        <taxon>asterids</taxon>
        <taxon>lamiids</taxon>
        <taxon>Solanales</taxon>
        <taxon>Solanaceae</taxon>
        <taxon>Solanoideae</taxon>
        <taxon>Solaneae</taxon>
        <taxon>Solanum</taxon>
    </lineage>
</organism>
<dbReference type="PANTHER" id="PTHR31286">
    <property type="entry name" value="GLYCINE-RICH CELL WALL STRUCTURAL PROTEIN 1.8-LIKE"/>
    <property type="match status" value="1"/>
</dbReference>
<feature type="compositionally biased region" description="Basic and acidic residues" evidence="1">
    <location>
        <begin position="370"/>
        <end position="381"/>
    </location>
</feature>
<feature type="region of interest" description="Disordered" evidence="1">
    <location>
        <begin position="365"/>
        <end position="407"/>
    </location>
</feature>
<keyword evidence="3" id="KW-1185">Reference proteome</keyword>
<evidence type="ECO:0008006" key="4">
    <source>
        <dbReference type="Google" id="ProtNLM"/>
    </source>
</evidence>
<dbReference type="PANTHER" id="PTHR31286:SF104">
    <property type="entry name" value="PEROXIDASE"/>
    <property type="match status" value="1"/>
</dbReference>
<gene>
    <name evidence="2" type="ORF">KY290_033920</name>
</gene>
<dbReference type="InterPro" id="IPR040256">
    <property type="entry name" value="At4g02000-like"/>
</dbReference>
<feature type="compositionally biased region" description="Basic and acidic residues" evidence="1">
    <location>
        <begin position="494"/>
        <end position="508"/>
    </location>
</feature>
<sequence length="535" mass="59829">MASAVGRPIAIDKATQDKIMPSTARVKVILDLKDKLPKRMRLQYLDEQTGKIQEIFQEFVYDNLPLYCNHCKHQGHDENGGRLILKKNQDNNRKDNGVVGDEQFNSEKFQGDLRQILNEKRRLENIDQSMDDNTLVTDANNNEIAMVEAIKSNGDRVVDTCVQDDTLNTIVTLNCPLATVSQTLVLGAKAGVTSDLVVPVINLESDLVSNRKLPTAGVLPRKYSSLATIEDSSQANKDNDKGDWTEVPSKMFSPGNAKLQQLDCTNPTHKEQTMNCEDKISRKVVCSNTFDALMINSDQELHALSTPILQVSNPKTTRIIKESHATMLNKENPMVKPPMATINTLNHDVPNSPSLESLGEKIFGQQSISKRNDKSLGKETSDSAPARSKLSPQAPIFVPSSKANPSMTVTIDNSKKILTITTKVLEKSHEPEARVSRLSPTTTYESDLDSEKFDDDDEDEMIDILFDKVAKDGDLSPRQQRSGRNKNKKKTHERQHSWDGKVTEEFIPRHLPMRLAKQNHMTVSTTTRSSKSKKK</sequence>
<feature type="region of interest" description="Disordered" evidence="1">
    <location>
        <begin position="427"/>
        <end position="454"/>
    </location>
</feature>
<dbReference type="EMBL" id="JAIVGD010000026">
    <property type="protein sequence ID" value="KAH0740877.1"/>
    <property type="molecule type" value="Genomic_DNA"/>
</dbReference>
<accession>A0ABQ7U1R5</accession>